<name>H5UP45_9MICO</name>
<dbReference type="EMBL" id="BAFE01000015">
    <property type="protein sequence ID" value="GAB47503.1"/>
    <property type="molecule type" value="Genomic_DNA"/>
</dbReference>
<dbReference type="RefSeq" id="WP_009481401.1">
    <property type="nucleotide sequence ID" value="NZ_BAFE01000015.1"/>
</dbReference>
<dbReference type="SUPFAM" id="SSF53448">
    <property type="entry name" value="Nucleotide-diphospho-sugar transferases"/>
    <property type="match status" value="1"/>
</dbReference>
<proteinExistence type="predicted"/>
<keyword evidence="2" id="KW-1185">Reference proteome</keyword>
<comment type="caution">
    <text evidence="1">The sequence shown here is derived from an EMBL/GenBank/DDBJ whole genome shotgun (WGS) entry which is preliminary data.</text>
</comment>
<accession>H5UP45</accession>
<dbReference type="eggNOG" id="COG0463">
    <property type="taxonomic scope" value="Bacteria"/>
</dbReference>
<evidence type="ECO:0000313" key="1">
    <source>
        <dbReference type="EMBL" id="GAB47503.1"/>
    </source>
</evidence>
<evidence type="ECO:0008006" key="3">
    <source>
        <dbReference type="Google" id="ProtNLM"/>
    </source>
</evidence>
<protein>
    <recommendedName>
        <fullName evidence="3">Glycosyltransferase</fullName>
    </recommendedName>
</protein>
<dbReference type="OrthoDB" id="9815923at2"/>
<evidence type="ECO:0000313" key="2">
    <source>
        <dbReference type="Proteomes" id="UP000004367"/>
    </source>
</evidence>
<dbReference type="STRING" id="1089455.MOPEL_016_00060"/>
<reference evidence="1 2" key="1">
    <citation type="submission" date="2012-02" db="EMBL/GenBank/DDBJ databases">
        <title>Whole genome shotgun sequence of Mobilicoccus pelagius NBRC 104925.</title>
        <authorList>
            <person name="Yoshida Y."/>
            <person name="Hosoyama A."/>
            <person name="Tsuchikane K."/>
            <person name="Katsumata H."/>
            <person name="Yamazaki S."/>
            <person name="Fujita N."/>
        </authorList>
    </citation>
    <scope>NUCLEOTIDE SEQUENCE [LARGE SCALE GENOMIC DNA]</scope>
    <source>
        <strain evidence="1 2">NBRC 104925</strain>
    </source>
</reference>
<dbReference type="SUPFAM" id="SSF48452">
    <property type="entry name" value="TPR-like"/>
    <property type="match status" value="1"/>
</dbReference>
<dbReference type="InterPro" id="IPR011990">
    <property type="entry name" value="TPR-like_helical_dom_sf"/>
</dbReference>
<organism evidence="1 2">
    <name type="scientific">Mobilicoccus pelagius NBRC 104925</name>
    <dbReference type="NCBI Taxonomy" id="1089455"/>
    <lineage>
        <taxon>Bacteria</taxon>
        <taxon>Bacillati</taxon>
        <taxon>Actinomycetota</taxon>
        <taxon>Actinomycetes</taxon>
        <taxon>Micrococcales</taxon>
        <taxon>Dermatophilaceae</taxon>
        <taxon>Mobilicoccus</taxon>
    </lineage>
</organism>
<dbReference type="AlphaFoldDB" id="H5UP45"/>
<dbReference type="InterPro" id="IPR029044">
    <property type="entry name" value="Nucleotide-diphossugar_trans"/>
</dbReference>
<sequence>MARSALVMVTRGEAALVERAMRSVRPFVDEMVILDLGAPAEAADAWREIGARVVPGQWSTDAAACRNAALDAADADWNLVLEAEEWLASGIDALRLLVERPPECVGLVEIHRAIGGVHEADHPRYLAPRLLPRGVRYEGARHEEPVFDLPAEHVGVVLRSDDVEAARWRADHTLAEALLHQALAVRPGDAGLLLDLADELRVSARFAEASEHYTAALLATPTVDEKRHAVVVGALEAYTKAGRLREAVALLDAEATRWQHSPDLAFLAGDLFFEMLLTSAVPAPELVTLAETSWLRCLDLGERPGLSGAVHGRGSFLAAQNLGVLFLVLGQGEESQRWADRAGELRLSTPSVGGPLG</sequence>
<gene>
    <name evidence="1" type="ORF">MOPEL_016_00060</name>
</gene>
<dbReference type="Gene3D" id="1.25.40.10">
    <property type="entry name" value="Tetratricopeptide repeat domain"/>
    <property type="match status" value="1"/>
</dbReference>
<dbReference type="Proteomes" id="UP000004367">
    <property type="component" value="Unassembled WGS sequence"/>
</dbReference>